<dbReference type="OrthoDB" id="2055945at2"/>
<sequence length="170" mass="19354">MFTECREHLIEKLKEAGIRSRPYTSMKKLRASQEAHVGAVLFEEETFDRSGAKTIYRDQTGAQHKRRKVFSRETTFSVIIGDPDPKRTEEIFEAFLGALDKGIYIDGNYTPIEVTEAEWVDEDDSILKSKVAVNVKIKFMGGVYKDTDFAKLTEVEVESVIKGKETQHGE</sequence>
<evidence type="ECO:0000313" key="1">
    <source>
        <dbReference type="EMBL" id="SHI87927.1"/>
    </source>
</evidence>
<dbReference type="Proteomes" id="UP000184442">
    <property type="component" value="Unassembled WGS sequence"/>
</dbReference>
<keyword evidence="2" id="KW-1185">Reference proteome</keyword>
<accession>A0A1M6ER30</accession>
<dbReference type="AlphaFoldDB" id="A0A1M6ER30"/>
<dbReference type="EMBL" id="FQZS01000010">
    <property type="protein sequence ID" value="SHI87927.1"/>
    <property type="molecule type" value="Genomic_DNA"/>
</dbReference>
<dbReference type="RefSeq" id="WP_073025738.1">
    <property type="nucleotide sequence ID" value="NZ_FQZS01000010.1"/>
</dbReference>
<proteinExistence type="predicted"/>
<gene>
    <name evidence="1" type="ORF">SAMN02745176_01652</name>
</gene>
<evidence type="ECO:0008006" key="3">
    <source>
        <dbReference type="Google" id="ProtNLM"/>
    </source>
</evidence>
<reference evidence="1 2" key="1">
    <citation type="submission" date="2016-11" db="EMBL/GenBank/DDBJ databases">
        <authorList>
            <person name="Jaros S."/>
            <person name="Januszkiewicz K."/>
            <person name="Wedrychowicz H."/>
        </authorList>
    </citation>
    <scope>NUCLEOTIDE SEQUENCE [LARGE SCALE GENOMIC DNA]</scope>
    <source>
        <strain evidence="1 2">DSM 19022</strain>
    </source>
</reference>
<dbReference type="STRING" id="1122184.SAMN02745176_01652"/>
<protein>
    <recommendedName>
        <fullName evidence="3">SON protein</fullName>
    </recommendedName>
</protein>
<organism evidence="1 2">
    <name type="scientific">Lutispora thermophila DSM 19022</name>
    <dbReference type="NCBI Taxonomy" id="1122184"/>
    <lineage>
        <taxon>Bacteria</taxon>
        <taxon>Bacillati</taxon>
        <taxon>Bacillota</taxon>
        <taxon>Clostridia</taxon>
        <taxon>Lutisporales</taxon>
        <taxon>Lutisporaceae</taxon>
        <taxon>Lutispora</taxon>
    </lineage>
</organism>
<evidence type="ECO:0000313" key="2">
    <source>
        <dbReference type="Proteomes" id="UP000184442"/>
    </source>
</evidence>
<name>A0A1M6ER30_9FIRM</name>